<feature type="transmembrane region" description="Helical" evidence="7">
    <location>
        <begin position="396"/>
        <end position="415"/>
    </location>
</feature>
<dbReference type="Proteomes" id="UP000198762">
    <property type="component" value="Unassembled WGS sequence"/>
</dbReference>
<feature type="transmembrane region" description="Helical" evidence="7">
    <location>
        <begin position="372"/>
        <end position="390"/>
    </location>
</feature>
<keyword evidence="3 7" id="KW-1003">Cell membrane</keyword>
<dbReference type="GO" id="GO:0003954">
    <property type="term" value="F:NADH dehydrogenase activity"/>
    <property type="evidence" value="ECO:0007669"/>
    <property type="project" value="TreeGrafter"/>
</dbReference>
<dbReference type="OrthoDB" id="9768329at2"/>
<evidence type="ECO:0000313" key="12">
    <source>
        <dbReference type="Proteomes" id="UP000198762"/>
    </source>
</evidence>
<dbReference type="GO" id="GO:0042773">
    <property type="term" value="P:ATP synthesis coupled electron transport"/>
    <property type="evidence" value="ECO:0007669"/>
    <property type="project" value="InterPro"/>
</dbReference>
<keyword evidence="2 7" id="KW-0813">Transport</keyword>
<dbReference type="GO" id="GO:0005886">
    <property type="term" value="C:plasma membrane"/>
    <property type="evidence" value="ECO:0007669"/>
    <property type="project" value="UniProtKB-SubCell"/>
</dbReference>
<name>A0A1I0GDK6_9GAMM</name>
<feature type="transmembrane region" description="Helical" evidence="7">
    <location>
        <begin position="455"/>
        <end position="482"/>
    </location>
</feature>
<dbReference type="NCBIfam" id="NF006029">
    <property type="entry name" value="PRK08168.1"/>
    <property type="match status" value="1"/>
</dbReference>
<evidence type="ECO:0000256" key="7">
    <source>
        <dbReference type="HAMAP-Rule" id="MF_00862"/>
    </source>
</evidence>
<dbReference type="GO" id="GO:0008137">
    <property type="term" value="F:NADH dehydrogenase (ubiquinone) activity"/>
    <property type="evidence" value="ECO:0007669"/>
    <property type="project" value="InterPro"/>
</dbReference>
<evidence type="ECO:0000256" key="6">
    <source>
        <dbReference type="ARBA" id="ARBA00023136"/>
    </source>
</evidence>
<feature type="transmembrane region" description="Helical" evidence="7">
    <location>
        <begin position="89"/>
        <end position="109"/>
    </location>
</feature>
<dbReference type="RefSeq" id="WP_091853722.1">
    <property type="nucleotide sequence ID" value="NZ_FOHZ01000017.1"/>
</dbReference>
<feature type="transmembrane region" description="Helical" evidence="7">
    <location>
        <begin position="12"/>
        <end position="33"/>
    </location>
</feature>
<evidence type="ECO:0000313" key="11">
    <source>
        <dbReference type="EMBL" id="SET69122.1"/>
    </source>
</evidence>
<keyword evidence="5 7" id="KW-1133">Transmembrane helix</keyword>
<dbReference type="PANTHER" id="PTHR42829:SF1">
    <property type="entry name" value="INORGANIC CARBON TRANSPORTER SUBUNIT DABB-RELATED"/>
    <property type="match status" value="1"/>
</dbReference>
<evidence type="ECO:0000256" key="5">
    <source>
        <dbReference type="ARBA" id="ARBA00022989"/>
    </source>
</evidence>
<dbReference type="InterPro" id="IPR001516">
    <property type="entry name" value="Proton_antipo_N"/>
</dbReference>
<feature type="transmembrane region" description="Helical" evidence="7">
    <location>
        <begin position="253"/>
        <end position="273"/>
    </location>
</feature>
<protein>
    <recommendedName>
        <fullName evidence="7">Probable inorganic carbon transporter subunit DabB</fullName>
    </recommendedName>
</protein>
<feature type="transmembrane region" description="Helical" evidence="7">
    <location>
        <begin position="183"/>
        <end position="202"/>
    </location>
</feature>
<dbReference type="GO" id="GO:0015990">
    <property type="term" value="P:electron transport coupled proton transport"/>
    <property type="evidence" value="ECO:0007669"/>
    <property type="project" value="TreeGrafter"/>
</dbReference>
<gene>
    <name evidence="7" type="primary">dabB</name>
    <name evidence="11" type="ORF">SAMN04487962_11747</name>
</gene>
<evidence type="ECO:0000256" key="8">
    <source>
        <dbReference type="RuleBase" id="RU000320"/>
    </source>
</evidence>
<feature type="transmembrane region" description="Helical" evidence="7">
    <location>
        <begin position="45"/>
        <end position="69"/>
    </location>
</feature>
<dbReference type="AlphaFoldDB" id="A0A1I0GDK6"/>
<dbReference type="InterPro" id="IPR001750">
    <property type="entry name" value="ND/Mrp_TM"/>
</dbReference>
<organism evidence="11 12">
    <name type="scientific">Marinobacter segnicrescens</name>
    <dbReference type="NCBI Taxonomy" id="430453"/>
    <lineage>
        <taxon>Bacteria</taxon>
        <taxon>Pseudomonadati</taxon>
        <taxon>Pseudomonadota</taxon>
        <taxon>Gammaproteobacteria</taxon>
        <taxon>Pseudomonadales</taxon>
        <taxon>Marinobacteraceae</taxon>
        <taxon>Marinobacter</taxon>
    </lineage>
</organism>
<evidence type="ECO:0000259" key="10">
    <source>
        <dbReference type="Pfam" id="PF00662"/>
    </source>
</evidence>
<dbReference type="PANTHER" id="PTHR42829">
    <property type="entry name" value="NADH-UBIQUINONE OXIDOREDUCTASE CHAIN 5"/>
    <property type="match status" value="1"/>
</dbReference>
<feature type="domain" description="NADH-Ubiquinone oxidoreductase (complex I) chain 5 N-terminal" evidence="10">
    <location>
        <begin position="83"/>
        <end position="121"/>
    </location>
</feature>
<comment type="function">
    <text evidence="7">Part of an energy-coupled inorganic carbon pump.</text>
</comment>
<dbReference type="STRING" id="430453.SAMN04487962_11747"/>
<feature type="transmembrane region" description="Helical" evidence="7">
    <location>
        <begin position="311"/>
        <end position="336"/>
    </location>
</feature>
<dbReference type="Pfam" id="PF00662">
    <property type="entry name" value="Proton_antipo_N"/>
    <property type="match status" value="1"/>
</dbReference>
<accession>A0A1I0GDK6</accession>
<evidence type="ECO:0000256" key="4">
    <source>
        <dbReference type="ARBA" id="ARBA00022692"/>
    </source>
</evidence>
<keyword evidence="6 7" id="KW-0472">Membrane</keyword>
<comment type="similarity">
    <text evidence="7">Belongs to the inorganic carbon transporter (TC 9.A.2) DabB family.</text>
</comment>
<feature type="domain" description="NADH:quinone oxidoreductase/Mrp antiporter transmembrane" evidence="9">
    <location>
        <begin position="140"/>
        <end position="357"/>
    </location>
</feature>
<dbReference type="Pfam" id="PF00361">
    <property type="entry name" value="Proton_antipo_M"/>
    <property type="match status" value="1"/>
</dbReference>
<feature type="transmembrane region" description="Helical" evidence="7">
    <location>
        <begin position="427"/>
        <end position="449"/>
    </location>
</feature>
<evidence type="ECO:0000256" key="2">
    <source>
        <dbReference type="ARBA" id="ARBA00022448"/>
    </source>
</evidence>
<comment type="subunit">
    <text evidence="7">Forms a complex with DabA.</text>
</comment>
<evidence type="ECO:0000256" key="1">
    <source>
        <dbReference type="ARBA" id="ARBA00004127"/>
    </source>
</evidence>
<dbReference type="EMBL" id="FOHZ01000017">
    <property type="protein sequence ID" value="SET69122.1"/>
    <property type="molecule type" value="Genomic_DNA"/>
</dbReference>
<comment type="subcellular location">
    <subcellularLocation>
        <location evidence="7">Cell membrane</location>
        <topology evidence="7">Multi-pass membrane protein</topology>
    </subcellularLocation>
    <subcellularLocation>
        <location evidence="1">Endomembrane system</location>
        <topology evidence="1">Multi-pass membrane protein</topology>
    </subcellularLocation>
    <subcellularLocation>
        <location evidence="8">Membrane</location>
        <topology evidence="8">Multi-pass membrane protein</topology>
    </subcellularLocation>
</comment>
<evidence type="ECO:0000259" key="9">
    <source>
        <dbReference type="Pfam" id="PF00361"/>
    </source>
</evidence>
<dbReference type="HAMAP" id="MF_00862">
    <property type="entry name" value="DabB"/>
    <property type="match status" value="1"/>
</dbReference>
<evidence type="ECO:0000256" key="3">
    <source>
        <dbReference type="ARBA" id="ARBA00022475"/>
    </source>
</evidence>
<dbReference type="InterPro" id="IPR003945">
    <property type="entry name" value="NU5C-like"/>
</dbReference>
<keyword evidence="12" id="KW-1185">Reference proteome</keyword>
<feature type="transmembrane region" description="Helical" evidence="7">
    <location>
        <begin position="143"/>
        <end position="162"/>
    </location>
</feature>
<reference evidence="12" key="1">
    <citation type="submission" date="2016-10" db="EMBL/GenBank/DDBJ databases">
        <authorList>
            <person name="Varghese N."/>
            <person name="Submissions S."/>
        </authorList>
    </citation>
    <scope>NUCLEOTIDE SEQUENCE [LARGE SCALE GENOMIC DNA]</scope>
    <source>
        <strain evidence="12">CGMCC 1.6489</strain>
    </source>
</reference>
<sequence length="537" mass="58111">MSPFGEIVSLTVLAVWLLLAISLFLLAGLAGWVRNPLKIDHCWRLSGHLLLASLMVTLLVAATVIAQALAGNTMVTDAGRQLGLYPGGISVWMALMVTFVGWVILRFANTYLRGDPGRERFLPWFLVIIGSVLVLVFTNHLLVLAGAWIGVSLALHHLLTLYRDRPEARMAAIQKFIVSRLGDTLIVAGVMLLYLHYGTFYIPEMFSLSGNHSADSMSLALASVALALAAALKCAQIPFHGWLIRVMEAPTPVSALLHAGVINLGGFLWLRLFPLFDGFTAGHMILLVVGGVTAVVAVMTMMTQYSVKHALAWSTCAQMGFMLFEIGMGAYTLAFLHLLAHSLYKAHSFLASGRTVVVTAKRPFPDASNTTRILWAVGAGTMAAMLLAIEPRIVEHNILLGALLVFAVAAATLGIPAATTHMARLRLAGMALMLVPIYVLCHLLIGPAVPDHSGFALTAIAEVAGGLILAALVTGSLLVTLAPKHPLTRSLRVHFSHGCYLEQPFDRLTRKLASEALRAPAMFYRQPHRPFTREERS</sequence>
<dbReference type="PRINTS" id="PR01434">
    <property type="entry name" value="NADHDHGNASE5"/>
</dbReference>
<dbReference type="InterPro" id="IPR046396">
    <property type="entry name" value="Transporter_DabB"/>
</dbReference>
<proteinExistence type="inferred from homology"/>
<feature type="transmembrane region" description="Helical" evidence="7">
    <location>
        <begin position="279"/>
        <end position="299"/>
    </location>
</feature>
<dbReference type="GO" id="GO:0012505">
    <property type="term" value="C:endomembrane system"/>
    <property type="evidence" value="ECO:0007669"/>
    <property type="project" value="UniProtKB-SubCell"/>
</dbReference>
<keyword evidence="4 7" id="KW-0812">Transmembrane</keyword>